<dbReference type="SUPFAM" id="SSF81301">
    <property type="entry name" value="Nucleotidyltransferase"/>
    <property type="match status" value="1"/>
</dbReference>
<reference evidence="1" key="1">
    <citation type="submission" date="2024-05" db="EMBL/GenBank/DDBJ databases">
        <title>WGS of Aeromonas isolates.</title>
        <authorList>
            <person name="Lee H."/>
        </authorList>
    </citation>
    <scope>NUCLEOTIDE SEQUENCE</scope>
    <source>
        <strain evidence="1">LP308</strain>
    </source>
</reference>
<protein>
    <recommendedName>
        <fullName evidence="3">Nucleotidyltransferase</fullName>
    </recommendedName>
</protein>
<dbReference type="InterPro" id="IPR043519">
    <property type="entry name" value="NT_sf"/>
</dbReference>
<dbReference type="Proteomes" id="UP001168109">
    <property type="component" value="Unassembled WGS sequence"/>
</dbReference>
<keyword evidence="2" id="KW-1185">Reference proteome</keyword>
<dbReference type="RefSeq" id="WP_290040380.1">
    <property type="nucleotide sequence ID" value="NZ_JAOPLU010000001.1"/>
</dbReference>
<dbReference type="EMBL" id="JAOPLU010000001">
    <property type="protein sequence ID" value="MDM5129565.1"/>
    <property type="molecule type" value="Genomic_DNA"/>
</dbReference>
<accession>A0ABT7Q6K1</accession>
<organism evidence="1 2">
    <name type="scientific">Aeromonas piscicola</name>
    <dbReference type="NCBI Taxonomy" id="600645"/>
    <lineage>
        <taxon>Bacteria</taxon>
        <taxon>Pseudomonadati</taxon>
        <taxon>Pseudomonadota</taxon>
        <taxon>Gammaproteobacteria</taxon>
        <taxon>Aeromonadales</taxon>
        <taxon>Aeromonadaceae</taxon>
        <taxon>Aeromonas</taxon>
    </lineage>
</organism>
<gene>
    <name evidence="1" type="ORF">OB962_00920</name>
</gene>
<evidence type="ECO:0008006" key="3">
    <source>
        <dbReference type="Google" id="ProtNLM"/>
    </source>
</evidence>
<sequence>MSSDQYLRNVLSTYQVNPNLAEQYKSFFEPYIREWAKDLLVDLKVSGSIRKGTAVSNGTDVDLFISLSSTTNETLGEIYNLLFDYLQGKGFSVRKQNVSIGVNYNSEQIDLVPAKRQSQYGNDHSLYVSKKNTWTKTNIETHISKVSNSGRLEEIKLTKIWRNNNNLDFPSFYLELLVIDALSNCRRGDLANNFWQVLNFIALNIKSKVYMDPSNTNNCISDQIPLTTKEQIARKASESISKQYWSHIIS</sequence>
<dbReference type="Gene3D" id="3.30.460.10">
    <property type="entry name" value="Beta Polymerase, domain 2"/>
    <property type="match status" value="1"/>
</dbReference>
<evidence type="ECO:0000313" key="1">
    <source>
        <dbReference type="EMBL" id="MDM5129565.1"/>
    </source>
</evidence>
<evidence type="ECO:0000313" key="2">
    <source>
        <dbReference type="Proteomes" id="UP001168109"/>
    </source>
</evidence>
<proteinExistence type="predicted"/>
<name>A0ABT7Q6K1_9GAMM</name>
<comment type="caution">
    <text evidence="1">The sequence shown here is derived from an EMBL/GenBank/DDBJ whole genome shotgun (WGS) entry which is preliminary data.</text>
</comment>